<dbReference type="InterPro" id="IPR050273">
    <property type="entry name" value="GppA/Ppx_hydrolase"/>
</dbReference>
<evidence type="ECO:0000259" key="3">
    <source>
        <dbReference type="Pfam" id="PF21447"/>
    </source>
</evidence>
<dbReference type="RefSeq" id="WP_074461374.1">
    <property type="nucleotide sequence ID" value="NZ_FMUR01000004.1"/>
</dbReference>
<dbReference type="Proteomes" id="UP000183047">
    <property type="component" value="Unassembled WGS sequence"/>
</dbReference>
<keyword evidence="5" id="KW-1185">Reference proteome</keyword>
<dbReference type="AlphaFoldDB" id="A0A1G5B9E1"/>
<sequence length="515" mass="58715">MTGEVFAAIDVGSYEISLKIFELSMKYGVRELDHVCHRMDIGSETYATGRISSYHVDEMIRILSEYKKIMKEYGVTHYQAYGTSAIRETKDIAIVRDLIENRTGIHIDVLSNSEQRFIDYKSIALKYDQFEEIISKPTAIADIGGGSIQISLFEKDTLVVTQNLMTGVLRLHTTMEQVHASRLKYAELVTELINSRLSVFSKMHLKDKKVENLIIIDDYVSPVLQKVGIGTEREGYASAEEYRSFYKKSYKKSDLELAKKLNIPEENVPLFHVAGVLVKCILDVTNAENLWAPGITLCDGIAYEYAENKNYIKSPHDFEQDIIACAQNISKRYMGSRSRRETLQKIALTIFDSTKNLHGLGERERLLLQIATILHDCGKYISLVYLGDCSYNIIMSTEIIGLSHVERAIVANVVRFNHESFEYYSSGSRFFDGLSREDYLRIAKLTAIIRVANGLDRTHKQKFKDVTVELKERELVINVDTAADITLEKGLFTNRANFFEEVFGVKPVIRQKKLL</sequence>
<dbReference type="OrthoDB" id="9814545at2"/>
<evidence type="ECO:0000259" key="2">
    <source>
        <dbReference type="Pfam" id="PF02541"/>
    </source>
</evidence>
<protein>
    <submittedName>
        <fullName evidence="4">Exopolyphosphatase / guanosine-5'-triphosphate,3'-diphosphate pyrophosphatase</fullName>
    </submittedName>
</protein>
<dbReference type="InterPro" id="IPR003695">
    <property type="entry name" value="Ppx_GppA_N"/>
</dbReference>
<evidence type="ECO:0000313" key="5">
    <source>
        <dbReference type="Proteomes" id="UP000183047"/>
    </source>
</evidence>
<dbReference type="Pfam" id="PF02541">
    <property type="entry name" value="Ppx-GppA"/>
    <property type="match status" value="1"/>
</dbReference>
<proteinExistence type="inferred from homology"/>
<dbReference type="PANTHER" id="PTHR30005:SF0">
    <property type="entry name" value="RETROGRADE REGULATION PROTEIN 2"/>
    <property type="match status" value="1"/>
</dbReference>
<dbReference type="Pfam" id="PF21447">
    <property type="entry name" value="Ppx-GppA_III"/>
    <property type="match status" value="1"/>
</dbReference>
<organism evidence="4 5">
    <name type="scientific">Butyrivibrio hungatei</name>
    <dbReference type="NCBI Taxonomy" id="185008"/>
    <lineage>
        <taxon>Bacteria</taxon>
        <taxon>Bacillati</taxon>
        <taxon>Bacillota</taxon>
        <taxon>Clostridia</taxon>
        <taxon>Lachnospirales</taxon>
        <taxon>Lachnospiraceae</taxon>
        <taxon>Butyrivibrio</taxon>
    </lineage>
</organism>
<accession>A0A1G5B9E1</accession>
<feature type="domain" description="Ppx/GppA phosphatase N-terminal" evidence="2">
    <location>
        <begin position="41"/>
        <end position="184"/>
    </location>
</feature>
<evidence type="ECO:0000256" key="1">
    <source>
        <dbReference type="ARBA" id="ARBA00007125"/>
    </source>
</evidence>
<dbReference type="Gene3D" id="3.30.420.150">
    <property type="entry name" value="Exopolyphosphatase. Domain 2"/>
    <property type="match status" value="1"/>
</dbReference>
<feature type="domain" description="Ppx/GppA phosphatase C-terminal" evidence="3">
    <location>
        <begin position="327"/>
        <end position="483"/>
    </location>
</feature>
<dbReference type="SUPFAM" id="SSF109604">
    <property type="entry name" value="HD-domain/PDEase-like"/>
    <property type="match status" value="1"/>
</dbReference>
<dbReference type="Gene3D" id="3.30.420.40">
    <property type="match status" value="1"/>
</dbReference>
<gene>
    <name evidence="4" type="ORF">SAMN02910451_00600</name>
</gene>
<dbReference type="STRING" id="185008.bhn_I1623"/>
<dbReference type="GO" id="GO:0016462">
    <property type="term" value="F:pyrophosphatase activity"/>
    <property type="evidence" value="ECO:0007669"/>
    <property type="project" value="TreeGrafter"/>
</dbReference>
<comment type="similarity">
    <text evidence="1">Belongs to the GppA/Ppx family.</text>
</comment>
<dbReference type="EMBL" id="FMUR01000004">
    <property type="protein sequence ID" value="SCX86771.1"/>
    <property type="molecule type" value="Genomic_DNA"/>
</dbReference>
<dbReference type="InterPro" id="IPR043129">
    <property type="entry name" value="ATPase_NBD"/>
</dbReference>
<name>A0A1G5B9E1_9FIRM</name>
<dbReference type="PANTHER" id="PTHR30005">
    <property type="entry name" value="EXOPOLYPHOSPHATASE"/>
    <property type="match status" value="1"/>
</dbReference>
<dbReference type="InterPro" id="IPR048950">
    <property type="entry name" value="Ppx_GppA_C"/>
</dbReference>
<dbReference type="Gene3D" id="1.10.3210.10">
    <property type="entry name" value="Hypothetical protein af1432"/>
    <property type="match status" value="1"/>
</dbReference>
<evidence type="ECO:0000313" key="4">
    <source>
        <dbReference type="EMBL" id="SCX86771.1"/>
    </source>
</evidence>
<dbReference type="SUPFAM" id="SSF53067">
    <property type="entry name" value="Actin-like ATPase domain"/>
    <property type="match status" value="2"/>
</dbReference>
<reference evidence="5" key="1">
    <citation type="submission" date="2016-10" db="EMBL/GenBank/DDBJ databases">
        <authorList>
            <person name="Varghese N."/>
            <person name="Submissions S."/>
        </authorList>
    </citation>
    <scope>NUCLEOTIDE SEQUENCE [LARGE SCALE GENOMIC DNA]</scope>
    <source>
        <strain evidence="5">XBD2006</strain>
    </source>
</reference>